<reference evidence="8 9" key="1">
    <citation type="submission" date="2014-06" db="EMBL/GenBank/DDBJ databases">
        <authorList>
            <person name="Swart Estienne"/>
        </authorList>
    </citation>
    <scope>NUCLEOTIDE SEQUENCE [LARGE SCALE GENOMIC DNA]</scope>
    <source>
        <strain evidence="8 9">130c</strain>
    </source>
</reference>
<name>A0A078B5X1_STYLE</name>
<dbReference type="PANTHER" id="PTHR22763">
    <property type="entry name" value="RING ZINC FINGER PROTEIN"/>
    <property type="match status" value="1"/>
</dbReference>
<keyword evidence="1" id="KW-0479">Metal-binding</keyword>
<organism evidence="8 9">
    <name type="scientific">Stylonychia lemnae</name>
    <name type="common">Ciliate</name>
    <dbReference type="NCBI Taxonomy" id="5949"/>
    <lineage>
        <taxon>Eukaryota</taxon>
        <taxon>Sar</taxon>
        <taxon>Alveolata</taxon>
        <taxon>Ciliophora</taxon>
        <taxon>Intramacronucleata</taxon>
        <taxon>Spirotrichea</taxon>
        <taxon>Stichotrichia</taxon>
        <taxon>Sporadotrichida</taxon>
        <taxon>Oxytrichidae</taxon>
        <taxon>Stylonychinae</taxon>
        <taxon>Stylonychia</taxon>
    </lineage>
</organism>
<dbReference type="GO" id="GO:0043161">
    <property type="term" value="P:proteasome-mediated ubiquitin-dependent protein catabolic process"/>
    <property type="evidence" value="ECO:0007669"/>
    <property type="project" value="TreeGrafter"/>
</dbReference>
<evidence type="ECO:0000256" key="4">
    <source>
        <dbReference type="PROSITE-ProRule" id="PRU00175"/>
    </source>
</evidence>
<dbReference type="SMART" id="SM00184">
    <property type="entry name" value="RING"/>
    <property type="match status" value="1"/>
</dbReference>
<keyword evidence="2 4" id="KW-0863">Zinc-finger</keyword>
<dbReference type="InterPro" id="IPR001841">
    <property type="entry name" value="Znf_RING"/>
</dbReference>
<dbReference type="CDD" id="cd16454">
    <property type="entry name" value="RING-H2_PA-TM-RING"/>
    <property type="match status" value="1"/>
</dbReference>
<evidence type="ECO:0000259" key="7">
    <source>
        <dbReference type="PROSITE" id="PS50089"/>
    </source>
</evidence>
<dbReference type="OrthoDB" id="8062037at2759"/>
<keyword evidence="3" id="KW-0862">Zinc</keyword>
<dbReference type="PROSITE" id="PS50089">
    <property type="entry name" value="ZF_RING_2"/>
    <property type="match status" value="1"/>
</dbReference>
<dbReference type="Gene3D" id="3.30.40.10">
    <property type="entry name" value="Zinc/RING finger domain, C3HC4 (zinc finger)"/>
    <property type="match status" value="1"/>
</dbReference>
<evidence type="ECO:0000313" key="9">
    <source>
        <dbReference type="Proteomes" id="UP000039865"/>
    </source>
</evidence>
<dbReference type="GO" id="GO:0061630">
    <property type="term" value="F:ubiquitin protein ligase activity"/>
    <property type="evidence" value="ECO:0007669"/>
    <property type="project" value="TreeGrafter"/>
</dbReference>
<dbReference type="SUPFAM" id="SSF57850">
    <property type="entry name" value="RING/U-box"/>
    <property type="match status" value="1"/>
</dbReference>
<gene>
    <name evidence="8" type="primary">Contig19126.g20284</name>
    <name evidence="8" type="ORF">STYLEM_17841</name>
</gene>
<proteinExistence type="predicted"/>
<feature type="transmembrane region" description="Helical" evidence="6">
    <location>
        <begin position="109"/>
        <end position="133"/>
    </location>
</feature>
<dbReference type="PANTHER" id="PTHR22763:SF192">
    <property type="entry name" value="RING-TYPE DOMAIN-CONTAINING PROTEIN"/>
    <property type="match status" value="1"/>
</dbReference>
<dbReference type="InterPro" id="IPR050731">
    <property type="entry name" value="HRD1_E3_ubiq-ligases"/>
</dbReference>
<feature type="transmembrane region" description="Helical" evidence="6">
    <location>
        <begin position="69"/>
        <end position="89"/>
    </location>
</feature>
<sequence>MDRKLKRCLLIMLDLFFVGLLALTVVVLIGDFAQDVQPFLIIYMYMQFLALYLTFRLKHCTMRTDINVIYRFHLFNFLFSLFTAVTGYLELVKSINGDGMLKHTPTFFGLHLLALMSAHIVIAVYICCPQLSLSERFYVRRGRPDPNGAAERLIQGDPRTHFLSFEQLQLKNQVLDPSILKDNTCSICLEDFVNSNQIIKELPLCKHLFHENCLKSWYETAHQDTCPVCRRRFSFRSIEEEREQMLIEESRRWENFTYENIRNQDEIEEDHEYEQERQQNNHMNRNSSDNNQPEHDMDSMSQQLELTRLLSEKMYKNMAKTDQNLISIEKRVQPIQSMAETVQICKDNINLSLEKINTINMNINEQEEVVQTLERRILNSEFDLYLKYMDRAIDVLESKKHLKRFKELLRTLENATSSDQFSKYVKFYMDVRRERIKSKSQFSDNDASVSSSQSDMRMSLITGPNTGNYQKGSHPIISQEELQAATSVFQLTQQNSLNIGLKVNIKLMQRLCKILDNFDKEVSSEKQIRAFLVVLDILETMHEMIPNFFLRLMKIKELPLKKQIEQVLVRCQEFLKNQREAYINVSLVYQDLVDCVQEVEQRKDALKKQYAQKFQFIINNYGLMNYRIDQFETVFKLTDLDLVTQLKESLQFHVEQFGLYFWKSVRPLLQKIQEAKKDKNFEQISDEIQQKIDQLIKGIKKYKFVIEDQQLKIQLKESIVNTVREQYEFYTKVVKPSNAYTLEDIELTIDKLLRIN</sequence>
<keyword evidence="6" id="KW-0812">Transmembrane</keyword>
<dbReference type="GO" id="GO:0012505">
    <property type="term" value="C:endomembrane system"/>
    <property type="evidence" value="ECO:0007669"/>
    <property type="project" value="TreeGrafter"/>
</dbReference>
<dbReference type="Proteomes" id="UP000039865">
    <property type="component" value="Unassembled WGS sequence"/>
</dbReference>
<keyword evidence="6" id="KW-0472">Membrane</keyword>
<dbReference type="GO" id="GO:0008270">
    <property type="term" value="F:zinc ion binding"/>
    <property type="evidence" value="ECO:0007669"/>
    <property type="project" value="UniProtKB-KW"/>
</dbReference>
<keyword evidence="6" id="KW-1133">Transmembrane helix</keyword>
<feature type="region of interest" description="Disordered" evidence="5">
    <location>
        <begin position="264"/>
        <end position="300"/>
    </location>
</feature>
<evidence type="ECO:0000256" key="3">
    <source>
        <dbReference type="ARBA" id="ARBA00022833"/>
    </source>
</evidence>
<dbReference type="Pfam" id="PF13639">
    <property type="entry name" value="zf-RING_2"/>
    <property type="match status" value="1"/>
</dbReference>
<feature type="transmembrane region" description="Helical" evidence="6">
    <location>
        <begin position="36"/>
        <end position="57"/>
    </location>
</feature>
<dbReference type="InterPro" id="IPR013083">
    <property type="entry name" value="Znf_RING/FYVE/PHD"/>
</dbReference>
<dbReference type="AlphaFoldDB" id="A0A078B5X1"/>
<evidence type="ECO:0000256" key="6">
    <source>
        <dbReference type="SAM" id="Phobius"/>
    </source>
</evidence>
<keyword evidence="9" id="KW-1185">Reference proteome</keyword>
<evidence type="ECO:0000256" key="5">
    <source>
        <dbReference type="SAM" id="MobiDB-lite"/>
    </source>
</evidence>
<dbReference type="EMBL" id="CCKQ01016835">
    <property type="protein sequence ID" value="CDW88717.1"/>
    <property type="molecule type" value="Genomic_DNA"/>
</dbReference>
<accession>A0A078B5X1</accession>
<feature type="transmembrane region" description="Helical" evidence="6">
    <location>
        <begin position="9"/>
        <end position="30"/>
    </location>
</feature>
<evidence type="ECO:0000256" key="2">
    <source>
        <dbReference type="ARBA" id="ARBA00022771"/>
    </source>
</evidence>
<feature type="domain" description="RING-type" evidence="7">
    <location>
        <begin position="185"/>
        <end position="230"/>
    </location>
</feature>
<evidence type="ECO:0000256" key="1">
    <source>
        <dbReference type="ARBA" id="ARBA00022723"/>
    </source>
</evidence>
<dbReference type="InParanoid" id="A0A078B5X1"/>
<feature type="compositionally biased region" description="Low complexity" evidence="5">
    <location>
        <begin position="280"/>
        <end position="291"/>
    </location>
</feature>
<evidence type="ECO:0000313" key="8">
    <source>
        <dbReference type="EMBL" id="CDW88717.1"/>
    </source>
</evidence>
<protein>
    <submittedName>
        <fullName evidence="8">Ring-h2 finger protein rha1b</fullName>
    </submittedName>
</protein>